<dbReference type="Pfam" id="PF08245">
    <property type="entry name" value="Mur_ligase_M"/>
    <property type="match status" value="1"/>
</dbReference>
<feature type="domain" description="Mur ligase N-terminal catalytic" evidence="15">
    <location>
        <begin position="7"/>
        <end position="106"/>
    </location>
</feature>
<protein>
    <recommendedName>
        <fullName evidence="3 14">UDP-N-acetylmuramate--L-alanine ligase</fullName>
        <ecNumber evidence="3 14">6.3.2.8</ecNumber>
    </recommendedName>
    <alternativeName>
        <fullName evidence="14">UDP-N-acetylmuramoyl-L-alanine synthetase</fullName>
    </alternativeName>
</protein>
<evidence type="ECO:0000256" key="3">
    <source>
        <dbReference type="ARBA" id="ARBA00012211"/>
    </source>
</evidence>
<evidence type="ECO:0000313" key="18">
    <source>
        <dbReference type="EMBL" id="PJA46334.1"/>
    </source>
</evidence>
<dbReference type="GO" id="GO:0008360">
    <property type="term" value="P:regulation of cell shape"/>
    <property type="evidence" value="ECO:0007669"/>
    <property type="project" value="UniProtKB-KW"/>
</dbReference>
<dbReference type="InterPro" id="IPR036565">
    <property type="entry name" value="Mur-like_cat_sf"/>
</dbReference>
<dbReference type="InterPro" id="IPR005758">
    <property type="entry name" value="UDP-N-AcMur_Ala_ligase_MurC"/>
</dbReference>
<evidence type="ECO:0000256" key="4">
    <source>
        <dbReference type="ARBA" id="ARBA00022490"/>
    </source>
</evidence>
<feature type="domain" description="Mur ligase C-terminal" evidence="16">
    <location>
        <begin position="311"/>
        <end position="445"/>
    </location>
</feature>
<dbReference type="SUPFAM" id="SSF51984">
    <property type="entry name" value="MurCD N-terminal domain"/>
    <property type="match status" value="1"/>
</dbReference>
<dbReference type="EC" id="6.3.2.8" evidence="3 14"/>
<comment type="similarity">
    <text evidence="14">Belongs to the MurCDEF family.</text>
</comment>
<keyword evidence="8 14" id="KW-0067">ATP-binding</keyword>
<dbReference type="EMBL" id="PFWS01000062">
    <property type="protein sequence ID" value="PJA46334.1"/>
    <property type="molecule type" value="Genomic_DNA"/>
</dbReference>
<comment type="subcellular location">
    <subcellularLocation>
        <location evidence="1 14">Cytoplasm</location>
    </subcellularLocation>
</comment>
<keyword evidence="9 14" id="KW-0133">Cell shape</keyword>
<evidence type="ECO:0000256" key="11">
    <source>
        <dbReference type="ARBA" id="ARBA00023306"/>
    </source>
</evidence>
<dbReference type="InterPro" id="IPR000713">
    <property type="entry name" value="Mur_ligase_N"/>
</dbReference>
<gene>
    <name evidence="14 18" type="primary">murC</name>
    <name evidence="18" type="ORF">CO172_03840</name>
</gene>
<evidence type="ECO:0000256" key="1">
    <source>
        <dbReference type="ARBA" id="ARBA00004496"/>
    </source>
</evidence>
<evidence type="ECO:0000256" key="14">
    <source>
        <dbReference type="HAMAP-Rule" id="MF_00046"/>
    </source>
</evidence>
<evidence type="ECO:0000259" key="15">
    <source>
        <dbReference type="Pfam" id="PF01225"/>
    </source>
</evidence>
<keyword evidence="7 14" id="KW-0547">Nucleotide-binding</keyword>
<dbReference type="GO" id="GO:0005524">
    <property type="term" value="F:ATP binding"/>
    <property type="evidence" value="ECO:0007669"/>
    <property type="project" value="UniProtKB-UniRule"/>
</dbReference>
<comment type="function">
    <text evidence="14">Cell wall formation.</text>
</comment>
<dbReference type="Gene3D" id="3.40.50.720">
    <property type="entry name" value="NAD(P)-binding Rossmann-like Domain"/>
    <property type="match status" value="1"/>
</dbReference>
<dbReference type="Gene3D" id="3.90.190.20">
    <property type="entry name" value="Mur ligase, C-terminal domain"/>
    <property type="match status" value="1"/>
</dbReference>
<dbReference type="UniPathway" id="UPA00219"/>
<dbReference type="InterPro" id="IPR050061">
    <property type="entry name" value="MurCDEF_pg_biosynth"/>
</dbReference>
<dbReference type="AlphaFoldDB" id="A0A2M7XEN5"/>
<comment type="catalytic activity">
    <reaction evidence="13 14">
        <text>UDP-N-acetyl-alpha-D-muramate + L-alanine + ATP = UDP-N-acetyl-alpha-D-muramoyl-L-alanine + ADP + phosphate + H(+)</text>
        <dbReference type="Rhea" id="RHEA:23372"/>
        <dbReference type="ChEBI" id="CHEBI:15378"/>
        <dbReference type="ChEBI" id="CHEBI:30616"/>
        <dbReference type="ChEBI" id="CHEBI:43474"/>
        <dbReference type="ChEBI" id="CHEBI:57972"/>
        <dbReference type="ChEBI" id="CHEBI:70757"/>
        <dbReference type="ChEBI" id="CHEBI:83898"/>
        <dbReference type="ChEBI" id="CHEBI:456216"/>
        <dbReference type="EC" id="6.3.2.8"/>
    </reaction>
</comment>
<keyword evidence="10 14" id="KW-0573">Peptidoglycan synthesis</keyword>
<evidence type="ECO:0000256" key="9">
    <source>
        <dbReference type="ARBA" id="ARBA00022960"/>
    </source>
</evidence>
<evidence type="ECO:0000256" key="12">
    <source>
        <dbReference type="ARBA" id="ARBA00023316"/>
    </source>
</evidence>
<keyword evidence="6 14" id="KW-0132">Cell division</keyword>
<dbReference type="Gene3D" id="3.40.1190.10">
    <property type="entry name" value="Mur-like, catalytic domain"/>
    <property type="match status" value="1"/>
</dbReference>
<dbReference type="GO" id="GO:0005737">
    <property type="term" value="C:cytoplasm"/>
    <property type="evidence" value="ECO:0007669"/>
    <property type="project" value="UniProtKB-SubCell"/>
</dbReference>
<dbReference type="InterPro" id="IPR004101">
    <property type="entry name" value="Mur_ligase_C"/>
</dbReference>
<feature type="domain" description="Mur ligase central" evidence="17">
    <location>
        <begin position="111"/>
        <end position="287"/>
    </location>
</feature>
<name>A0A2M7XEN5_9BACT</name>
<dbReference type="Pfam" id="PF01225">
    <property type="entry name" value="Mur_ligase"/>
    <property type="match status" value="1"/>
</dbReference>
<dbReference type="PANTHER" id="PTHR43445:SF3">
    <property type="entry name" value="UDP-N-ACETYLMURAMATE--L-ALANINE LIGASE"/>
    <property type="match status" value="1"/>
</dbReference>
<dbReference type="Proteomes" id="UP000229749">
    <property type="component" value="Unassembled WGS sequence"/>
</dbReference>
<dbReference type="PANTHER" id="PTHR43445">
    <property type="entry name" value="UDP-N-ACETYLMURAMATE--L-ALANINE LIGASE-RELATED"/>
    <property type="match status" value="1"/>
</dbReference>
<evidence type="ECO:0000256" key="6">
    <source>
        <dbReference type="ARBA" id="ARBA00022618"/>
    </source>
</evidence>
<sequence length="455" mass="50987">MFDGIQHAHFVGIGGIGISAAAKFFLDQGITVSGSDVMSSPITDELEKMGVSFFSGHLGENVAAKTNLLIYSPAVPADNPERVFAKEQGIPQMSYPEVLGEISKHYSTIAVCGTNGKSTTTAMIGLILEAAGFDPTVIVGSKVPSFVQGNFRSGKGKYLVVEACEHQANFLHLHPEIVVITNIEEDHLDFYRDIDHIRDSFQQFIDRRKGKGFVVYNKDDQESQKLIIDNSISYGHQQGRYQYYDREVLNGRQWAEIRDQEQDVSLQKLELIIPGEFNLLNAFAAFTTSLSLGISIEIIQTTLANFSGIWRRCEHVGTWHGAEIISDYGHHPTAIEGTIHALREFFRDKRIIHVFQPHQHARTKLLFNDFVRVLGQADKTIITEIYEVKGRTNEKEPISSYDLVKAIKHQDPEKSIVYTKDLSHTEMALREIVQDNDVVLIQGAGDIDLLARDLT</sequence>
<proteinExistence type="inferred from homology"/>
<dbReference type="GO" id="GO:0009252">
    <property type="term" value="P:peptidoglycan biosynthetic process"/>
    <property type="evidence" value="ECO:0007669"/>
    <property type="project" value="UniProtKB-UniRule"/>
</dbReference>
<dbReference type="HAMAP" id="MF_00046">
    <property type="entry name" value="MurC"/>
    <property type="match status" value="1"/>
</dbReference>
<evidence type="ECO:0000256" key="8">
    <source>
        <dbReference type="ARBA" id="ARBA00022840"/>
    </source>
</evidence>
<evidence type="ECO:0000259" key="17">
    <source>
        <dbReference type="Pfam" id="PF08245"/>
    </source>
</evidence>
<organism evidence="18 19">
    <name type="scientific">Candidatus Uhrbacteria bacterium CG_4_9_14_3_um_filter_36_7</name>
    <dbReference type="NCBI Taxonomy" id="1975033"/>
    <lineage>
        <taxon>Bacteria</taxon>
        <taxon>Candidatus Uhriibacteriota</taxon>
    </lineage>
</organism>
<keyword evidence="11 14" id="KW-0131">Cell cycle</keyword>
<dbReference type="SUPFAM" id="SSF53244">
    <property type="entry name" value="MurD-like peptide ligases, peptide-binding domain"/>
    <property type="match status" value="1"/>
</dbReference>
<evidence type="ECO:0000256" key="5">
    <source>
        <dbReference type="ARBA" id="ARBA00022598"/>
    </source>
</evidence>
<dbReference type="CDD" id="cd01983">
    <property type="entry name" value="SIMIBI"/>
    <property type="match status" value="1"/>
</dbReference>
<evidence type="ECO:0000256" key="2">
    <source>
        <dbReference type="ARBA" id="ARBA00004752"/>
    </source>
</evidence>
<comment type="caution">
    <text evidence="18">The sequence shown here is derived from an EMBL/GenBank/DDBJ whole genome shotgun (WGS) entry which is preliminary data.</text>
</comment>
<evidence type="ECO:0000313" key="19">
    <source>
        <dbReference type="Proteomes" id="UP000229749"/>
    </source>
</evidence>
<dbReference type="Pfam" id="PF02875">
    <property type="entry name" value="Mur_ligase_C"/>
    <property type="match status" value="1"/>
</dbReference>
<evidence type="ECO:0000256" key="10">
    <source>
        <dbReference type="ARBA" id="ARBA00022984"/>
    </source>
</evidence>
<reference evidence="19" key="1">
    <citation type="submission" date="2017-09" db="EMBL/GenBank/DDBJ databases">
        <title>Depth-based differentiation of microbial function through sediment-hosted aquifers and enrichment of novel symbionts in the deep terrestrial subsurface.</title>
        <authorList>
            <person name="Probst A.J."/>
            <person name="Ladd B."/>
            <person name="Jarett J.K."/>
            <person name="Geller-Mcgrath D.E."/>
            <person name="Sieber C.M.K."/>
            <person name="Emerson J.B."/>
            <person name="Anantharaman K."/>
            <person name="Thomas B.C."/>
            <person name="Malmstrom R."/>
            <person name="Stieglmeier M."/>
            <person name="Klingl A."/>
            <person name="Woyke T."/>
            <person name="Ryan C.M."/>
            <person name="Banfield J.F."/>
        </authorList>
    </citation>
    <scope>NUCLEOTIDE SEQUENCE [LARGE SCALE GENOMIC DNA]</scope>
</reference>
<keyword evidence="4 14" id="KW-0963">Cytoplasm</keyword>
<dbReference type="NCBIfam" id="TIGR01082">
    <property type="entry name" value="murC"/>
    <property type="match status" value="1"/>
</dbReference>
<dbReference type="GO" id="GO:0051301">
    <property type="term" value="P:cell division"/>
    <property type="evidence" value="ECO:0007669"/>
    <property type="project" value="UniProtKB-KW"/>
</dbReference>
<evidence type="ECO:0000259" key="16">
    <source>
        <dbReference type="Pfam" id="PF02875"/>
    </source>
</evidence>
<keyword evidence="12 14" id="KW-0961">Cell wall biogenesis/degradation</keyword>
<comment type="pathway">
    <text evidence="2 14">Cell wall biogenesis; peptidoglycan biosynthesis.</text>
</comment>
<evidence type="ECO:0000256" key="7">
    <source>
        <dbReference type="ARBA" id="ARBA00022741"/>
    </source>
</evidence>
<accession>A0A2M7XEN5</accession>
<dbReference type="InterPro" id="IPR036615">
    <property type="entry name" value="Mur_ligase_C_dom_sf"/>
</dbReference>
<dbReference type="GO" id="GO:0071555">
    <property type="term" value="P:cell wall organization"/>
    <property type="evidence" value="ECO:0007669"/>
    <property type="project" value="UniProtKB-KW"/>
</dbReference>
<dbReference type="SUPFAM" id="SSF53623">
    <property type="entry name" value="MurD-like peptide ligases, catalytic domain"/>
    <property type="match status" value="1"/>
</dbReference>
<dbReference type="InterPro" id="IPR013221">
    <property type="entry name" value="Mur_ligase_cen"/>
</dbReference>
<keyword evidence="5 14" id="KW-0436">Ligase</keyword>
<dbReference type="GO" id="GO:0008763">
    <property type="term" value="F:UDP-N-acetylmuramate-L-alanine ligase activity"/>
    <property type="evidence" value="ECO:0007669"/>
    <property type="project" value="UniProtKB-UniRule"/>
</dbReference>
<feature type="binding site" evidence="14">
    <location>
        <begin position="113"/>
        <end position="119"/>
    </location>
    <ligand>
        <name>ATP</name>
        <dbReference type="ChEBI" id="CHEBI:30616"/>
    </ligand>
</feature>
<evidence type="ECO:0000256" key="13">
    <source>
        <dbReference type="ARBA" id="ARBA00047833"/>
    </source>
</evidence>